<dbReference type="RefSeq" id="WP_045530500.1">
    <property type="nucleotide sequence ID" value="NZ_AP014568.1"/>
</dbReference>
<evidence type="ECO:0000256" key="1">
    <source>
        <dbReference type="ARBA" id="ARBA00004429"/>
    </source>
</evidence>
<name>A0A060NKU2_9BURK</name>
<dbReference type="PANTHER" id="PTHR43227">
    <property type="entry name" value="BLL4140 PROTEIN"/>
    <property type="match status" value="1"/>
</dbReference>
<dbReference type="NCBIfam" id="NF007852">
    <property type="entry name" value="PRK10561.1"/>
    <property type="match status" value="1"/>
</dbReference>
<evidence type="ECO:0000256" key="10">
    <source>
        <dbReference type="RuleBase" id="RU363032"/>
    </source>
</evidence>
<dbReference type="OrthoDB" id="9785347at2"/>
<feature type="domain" description="ABC transmembrane type-1" evidence="11">
    <location>
        <begin position="71"/>
        <end position="283"/>
    </location>
</feature>
<keyword evidence="4" id="KW-1003">Cell membrane</keyword>
<evidence type="ECO:0000256" key="3">
    <source>
        <dbReference type="ARBA" id="ARBA00022448"/>
    </source>
</evidence>
<keyword evidence="8 10" id="KW-0472">Membrane</keyword>
<reference evidence="12 13" key="1">
    <citation type="journal article" date="2014" name="Nat. Commun.">
        <title>Physiological and genomic features of highly alkaliphilic hydrogen-utilizing Betaproteobacteria from a continental serpentinizing site.</title>
        <authorList>
            <person name="Suzuki S."/>
            <person name="Kuenen J.G."/>
            <person name="Schipper K."/>
            <person name="van der Velde S."/>
            <person name="Ishii S."/>
            <person name="Wu A."/>
            <person name="Sorokin D.Y."/>
            <person name="Tenney A."/>
            <person name="Meng X.Y."/>
            <person name="Morrill P.L."/>
            <person name="Kamagata Y."/>
            <person name="Muyzer G."/>
            <person name="Nealson K.H."/>
        </authorList>
    </citation>
    <scope>NUCLEOTIDE SEQUENCE [LARGE SCALE GENOMIC DNA]</scope>
    <source>
        <strain evidence="12 13">A1</strain>
    </source>
</reference>
<dbReference type="Pfam" id="PF00528">
    <property type="entry name" value="BPD_transp_1"/>
    <property type="match status" value="1"/>
</dbReference>
<keyword evidence="13" id="KW-1185">Reference proteome</keyword>
<dbReference type="GO" id="GO:0055085">
    <property type="term" value="P:transmembrane transport"/>
    <property type="evidence" value="ECO:0007669"/>
    <property type="project" value="InterPro"/>
</dbReference>
<dbReference type="Gene3D" id="1.10.3720.10">
    <property type="entry name" value="MetI-like"/>
    <property type="match status" value="1"/>
</dbReference>
<proteinExistence type="inferred from homology"/>
<dbReference type="AlphaFoldDB" id="A0A060NKU2"/>
<keyword evidence="7 10" id="KW-1133">Transmembrane helix</keyword>
<feature type="transmembrane region" description="Helical" evidence="10">
    <location>
        <begin position="12"/>
        <end position="30"/>
    </location>
</feature>
<dbReference type="KEGG" id="cbaa:SRAA_0249"/>
<protein>
    <recommendedName>
        <fullName evidence="9">sn-glycerol-3-phosphate transport system permease protein UgpA</fullName>
    </recommendedName>
</protein>
<evidence type="ECO:0000256" key="8">
    <source>
        <dbReference type="ARBA" id="ARBA00023136"/>
    </source>
</evidence>
<dbReference type="EMBL" id="AP014568">
    <property type="protein sequence ID" value="BAO80103.1"/>
    <property type="molecule type" value="Genomic_DNA"/>
</dbReference>
<dbReference type="PANTHER" id="PTHR43227:SF9">
    <property type="entry name" value="SN-GLYCEROL-3-PHOSPHATE TRANSPORT SYSTEM PERMEASE PROTEIN UGPA"/>
    <property type="match status" value="1"/>
</dbReference>
<keyword evidence="3 10" id="KW-0813">Transport</keyword>
<feature type="transmembrane region" description="Helical" evidence="10">
    <location>
        <begin position="156"/>
        <end position="178"/>
    </location>
</feature>
<evidence type="ECO:0000256" key="4">
    <source>
        <dbReference type="ARBA" id="ARBA00022475"/>
    </source>
</evidence>
<evidence type="ECO:0000313" key="12">
    <source>
        <dbReference type="EMBL" id="BAO80103.1"/>
    </source>
</evidence>
<evidence type="ECO:0000313" key="13">
    <source>
        <dbReference type="Proteomes" id="UP000067461"/>
    </source>
</evidence>
<evidence type="ECO:0000256" key="6">
    <source>
        <dbReference type="ARBA" id="ARBA00022692"/>
    </source>
</evidence>
<feature type="transmembrane region" description="Helical" evidence="10">
    <location>
        <begin position="205"/>
        <end position="227"/>
    </location>
</feature>
<comment type="subunit">
    <text evidence="2">The complex is composed of two ATP-binding proteins (UgpC), two transmembrane proteins (UgpA and UgpE) and a solute-binding protein (UgpB).</text>
</comment>
<dbReference type="HOGENOM" id="CLU_016047_0_2_4"/>
<evidence type="ECO:0000256" key="5">
    <source>
        <dbReference type="ARBA" id="ARBA00022519"/>
    </source>
</evidence>
<dbReference type="Proteomes" id="UP000067461">
    <property type="component" value="Chromosome"/>
</dbReference>
<gene>
    <name evidence="12" type="primary">ugpA</name>
    <name evidence="12" type="ORF">SRAA_0249</name>
</gene>
<evidence type="ECO:0000256" key="2">
    <source>
        <dbReference type="ARBA" id="ARBA00011557"/>
    </source>
</evidence>
<dbReference type="InterPro" id="IPR035906">
    <property type="entry name" value="MetI-like_sf"/>
</dbReference>
<keyword evidence="6 10" id="KW-0812">Transmembrane</keyword>
<comment type="similarity">
    <text evidence="10">Belongs to the binding-protein-dependent transport system permease family.</text>
</comment>
<keyword evidence="12" id="KW-0762">Sugar transport</keyword>
<dbReference type="CDD" id="cd06261">
    <property type="entry name" value="TM_PBP2"/>
    <property type="match status" value="1"/>
</dbReference>
<accession>A0A060NKU2</accession>
<evidence type="ECO:0000256" key="9">
    <source>
        <dbReference type="ARBA" id="ARBA00040780"/>
    </source>
</evidence>
<dbReference type="PROSITE" id="PS50928">
    <property type="entry name" value="ABC_TM1"/>
    <property type="match status" value="1"/>
</dbReference>
<feature type="transmembrane region" description="Helical" evidence="10">
    <location>
        <begin position="75"/>
        <end position="100"/>
    </location>
</feature>
<dbReference type="STRING" id="1458425.SRAA_0249"/>
<feature type="transmembrane region" description="Helical" evidence="10">
    <location>
        <begin position="266"/>
        <end position="287"/>
    </location>
</feature>
<comment type="subcellular location">
    <subcellularLocation>
        <location evidence="1">Cell inner membrane</location>
        <topology evidence="1">Multi-pass membrane protein</topology>
    </subcellularLocation>
    <subcellularLocation>
        <location evidence="10">Cell membrane</location>
        <topology evidence="10">Multi-pass membrane protein</topology>
    </subcellularLocation>
</comment>
<evidence type="ECO:0000259" key="11">
    <source>
        <dbReference type="PROSITE" id="PS50928"/>
    </source>
</evidence>
<keyword evidence="5" id="KW-0997">Cell inner membrane</keyword>
<evidence type="ECO:0000256" key="7">
    <source>
        <dbReference type="ARBA" id="ARBA00022989"/>
    </source>
</evidence>
<dbReference type="InterPro" id="IPR050809">
    <property type="entry name" value="UgpAE/MalFG_permease"/>
</dbReference>
<dbReference type="GO" id="GO:0005886">
    <property type="term" value="C:plasma membrane"/>
    <property type="evidence" value="ECO:0007669"/>
    <property type="project" value="UniProtKB-SubCell"/>
</dbReference>
<feature type="transmembrane region" description="Helical" evidence="10">
    <location>
        <begin position="112"/>
        <end position="140"/>
    </location>
</feature>
<dbReference type="SUPFAM" id="SSF161098">
    <property type="entry name" value="MetI-like"/>
    <property type="match status" value="1"/>
</dbReference>
<sequence>MQRKVIFPNRWLPYALLAPQLVVTLIFFIWPSLQALLMAFQEQDPFGLSVRFVGFDNFRTVLTDPAYYESLWRTLLFASAVTLLAMVPALLLALAADALLRARSAYTTALMIPYAIAPAIAGVLWLFMFNPAIGVVAYWVQALGVDWNPTLDGSDAMLLVILASAWKQVAYNFLFFLAGLQSIPKSLLEAAAIDGAGPWRRFRTIVFPLLSPTTFFLLVVGLVYAFFDTFGVIHAVTQGGPAAATETLVYKVYTDGMIALDLGGSAAQSVLLMLMVIGLTLLQFRFLERRVHYS</sequence>
<organism evidence="12 13">
    <name type="scientific">Serpentinimonas raichei</name>
    <dbReference type="NCBI Taxonomy" id="1458425"/>
    <lineage>
        <taxon>Bacteria</taxon>
        <taxon>Pseudomonadati</taxon>
        <taxon>Pseudomonadota</taxon>
        <taxon>Betaproteobacteria</taxon>
        <taxon>Burkholderiales</taxon>
        <taxon>Comamonadaceae</taxon>
        <taxon>Serpentinimonas</taxon>
    </lineage>
</organism>
<dbReference type="InterPro" id="IPR000515">
    <property type="entry name" value="MetI-like"/>
</dbReference>